<dbReference type="SMART" id="SM00360">
    <property type="entry name" value="RRM"/>
    <property type="match status" value="1"/>
</dbReference>
<feature type="region of interest" description="Disordered" evidence="3">
    <location>
        <begin position="1"/>
        <end position="44"/>
    </location>
</feature>
<dbReference type="InterPro" id="IPR035979">
    <property type="entry name" value="RBD_domain_sf"/>
</dbReference>
<sequence length="316" mass="35088">MDLSLDDIIQRNRKQPRGRGRARGANPLRGVRRGGIARRSTGGGARVLPEKWQHDMFQGGRDGRQPSVSNKLHISNLDFGVSNDDINELFREFGAIRRAAVHYDRSGRSLGTAEVVFLNPLSATKARSHYNGVPLDGRPMVIQLVGAVESFVVAEVVLHESKLGGMLSKKYPRKRVDRSGEVRREGVSLDGFDIVTQYEEPIALHHFEKAVRNLTARLVFAHEQGMSDLFRHVYSPLPPSPPKNMGRMISMSVTSASTTESIRPRVTPPRRRVSVPRGRGSFSGRLSGRGRGRGRARRPVVTKEELDAELAAYNAK</sequence>
<dbReference type="InterPro" id="IPR000504">
    <property type="entry name" value="RRM_dom"/>
</dbReference>
<keyword evidence="1 2" id="KW-0694">RNA-binding</keyword>
<feature type="compositionally biased region" description="Basic residues" evidence="3">
    <location>
        <begin position="11"/>
        <end position="22"/>
    </location>
</feature>
<feature type="domain" description="RRM" evidence="4">
    <location>
        <begin position="70"/>
        <end position="147"/>
    </location>
</feature>
<dbReference type="GO" id="GO:0006406">
    <property type="term" value="P:mRNA export from nucleus"/>
    <property type="evidence" value="ECO:0007669"/>
    <property type="project" value="TreeGrafter"/>
</dbReference>
<dbReference type="PROSITE" id="PS50102">
    <property type="entry name" value="RRM"/>
    <property type="match status" value="1"/>
</dbReference>
<protein>
    <recommendedName>
        <fullName evidence="4">RRM domain-containing protein</fullName>
    </recommendedName>
</protein>
<dbReference type="PANTHER" id="PTHR19965:SF82">
    <property type="entry name" value="THO COMPLEX SUBUNIT 4"/>
    <property type="match status" value="1"/>
</dbReference>
<dbReference type="Pfam" id="PF13865">
    <property type="entry name" value="FoP_duplication"/>
    <property type="match status" value="1"/>
</dbReference>
<keyword evidence="6" id="KW-1185">Reference proteome</keyword>
<dbReference type="PANTHER" id="PTHR19965">
    <property type="entry name" value="RNA AND EXPORT FACTOR BINDING PROTEIN"/>
    <property type="match status" value="1"/>
</dbReference>
<proteinExistence type="predicted"/>
<dbReference type="InterPro" id="IPR051229">
    <property type="entry name" value="ALYREF_mRNA_export"/>
</dbReference>
<name>A0A1S8WRY2_OPIVI</name>
<dbReference type="SMART" id="SM01218">
    <property type="entry name" value="FoP_duplication"/>
    <property type="match status" value="1"/>
</dbReference>
<feature type="compositionally biased region" description="Basic residues" evidence="3">
    <location>
        <begin position="288"/>
        <end position="300"/>
    </location>
</feature>
<evidence type="ECO:0000313" key="5">
    <source>
        <dbReference type="EMBL" id="OON17084.1"/>
    </source>
</evidence>
<evidence type="ECO:0000256" key="1">
    <source>
        <dbReference type="ARBA" id="ARBA00022884"/>
    </source>
</evidence>
<dbReference type="Gene3D" id="3.30.70.330">
    <property type="match status" value="1"/>
</dbReference>
<dbReference type="GO" id="GO:0003729">
    <property type="term" value="F:mRNA binding"/>
    <property type="evidence" value="ECO:0007669"/>
    <property type="project" value="TreeGrafter"/>
</dbReference>
<dbReference type="CDD" id="cd12680">
    <property type="entry name" value="RRM_THOC4"/>
    <property type="match status" value="1"/>
</dbReference>
<evidence type="ECO:0000256" key="3">
    <source>
        <dbReference type="SAM" id="MobiDB-lite"/>
    </source>
</evidence>
<dbReference type="SUPFAM" id="SSF54928">
    <property type="entry name" value="RNA-binding domain, RBD"/>
    <property type="match status" value="1"/>
</dbReference>
<feature type="non-terminal residue" evidence="5">
    <location>
        <position position="316"/>
    </location>
</feature>
<gene>
    <name evidence="5" type="ORF">X801_07085</name>
</gene>
<feature type="region of interest" description="Disordered" evidence="3">
    <location>
        <begin position="254"/>
        <end position="302"/>
    </location>
</feature>
<dbReference type="InterPro" id="IPR025715">
    <property type="entry name" value="FoP_C"/>
</dbReference>
<accession>A0A1S8WRY2</accession>
<organism evidence="5 6">
    <name type="scientific">Opisthorchis viverrini</name>
    <name type="common">Southeast Asian liver fluke</name>
    <dbReference type="NCBI Taxonomy" id="6198"/>
    <lineage>
        <taxon>Eukaryota</taxon>
        <taxon>Metazoa</taxon>
        <taxon>Spiralia</taxon>
        <taxon>Lophotrochozoa</taxon>
        <taxon>Platyhelminthes</taxon>
        <taxon>Trematoda</taxon>
        <taxon>Digenea</taxon>
        <taxon>Opisthorchiida</taxon>
        <taxon>Opisthorchiata</taxon>
        <taxon>Opisthorchiidae</taxon>
        <taxon>Opisthorchis</taxon>
    </lineage>
</organism>
<feature type="compositionally biased region" description="Low complexity" evidence="3">
    <location>
        <begin position="275"/>
        <end position="286"/>
    </location>
</feature>
<evidence type="ECO:0000256" key="2">
    <source>
        <dbReference type="PROSITE-ProRule" id="PRU00176"/>
    </source>
</evidence>
<reference evidence="5 6" key="1">
    <citation type="submission" date="2015-03" db="EMBL/GenBank/DDBJ databases">
        <title>Draft genome of the nematode, Opisthorchis viverrini.</title>
        <authorList>
            <person name="Mitreva M."/>
        </authorList>
    </citation>
    <scope>NUCLEOTIDE SEQUENCE [LARGE SCALE GENOMIC DNA]</scope>
    <source>
        <strain evidence="5">Khon Kaen</strain>
    </source>
</reference>
<dbReference type="GO" id="GO:0005634">
    <property type="term" value="C:nucleus"/>
    <property type="evidence" value="ECO:0007669"/>
    <property type="project" value="TreeGrafter"/>
</dbReference>
<dbReference type="Proteomes" id="UP000243686">
    <property type="component" value="Unassembled WGS sequence"/>
</dbReference>
<dbReference type="Pfam" id="PF00076">
    <property type="entry name" value="RRM_1"/>
    <property type="match status" value="1"/>
</dbReference>
<evidence type="ECO:0000313" key="6">
    <source>
        <dbReference type="Proteomes" id="UP000243686"/>
    </source>
</evidence>
<dbReference type="EMBL" id="KV895938">
    <property type="protein sequence ID" value="OON17084.1"/>
    <property type="molecule type" value="Genomic_DNA"/>
</dbReference>
<dbReference type="AlphaFoldDB" id="A0A1S8WRY2"/>
<evidence type="ECO:0000259" key="4">
    <source>
        <dbReference type="PROSITE" id="PS50102"/>
    </source>
</evidence>
<dbReference type="InterPro" id="IPR012677">
    <property type="entry name" value="Nucleotide-bd_a/b_plait_sf"/>
</dbReference>